<dbReference type="NCBIfam" id="TIGR00221">
    <property type="entry name" value="nagA"/>
    <property type="match status" value="1"/>
</dbReference>
<dbReference type="GO" id="GO:0006046">
    <property type="term" value="P:N-acetylglucosamine catabolic process"/>
    <property type="evidence" value="ECO:0007669"/>
    <property type="project" value="TreeGrafter"/>
</dbReference>
<feature type="binding site" evidence="8">
    <location>
        <position position="121"/>
    </location>
    <ligand>
        <name>Zn(2+)</name>
        <dbReference type="ChEBI" id="CHEBI:29105"/>
    </ligand>
</feature>
<dbReference type="InterPro" id="IPR003764">
    <property type="entry name" value="GlcNAc_6-P_deAcase"/>
</dbReference>
<feature type="binding site" evidence="8">
    <location>
        <position position="186"/>
    </location>
    <ligand>
        <name>Zn(2+)</name>
        <dbReference type="ChEBI" id="CHEBI:29105"/>
    </ligand>
</feature>
<comment type="similarity">
    <text evidence="1 5">Belongs to the metallo-dependent hydrolases superfamily. NagA family.</text>
</comment>
<proteinExistence type="inferred from homology"/>
<dbReference type="AlphaFoldDB" id="A0A9D9H4Q5"/>
<comment type="caution">
    <text evidence="10">The sequence shown here is derived from an EMBL/GenBank/DDBJ whole genome shotgun (WGS) entry which is preliminary data.</text>
</comment>
<dbReference type="EMBL" id="JADIMX010000136">
    <property type="protein sequence ID" value="MBO8435112.1"/>
    <property type="molecule type" value="Genomic_DNA"/>
</dbReference>
<dbReference type="CDD" id="cd00854">
    <property type="entry name" value="NagA"/>
    <property type="match status" value="1"/>
</dbReference>
<evidence type="ECO:0000256" key="6">
    <source>
        <dbReference type="PIRSR" id="PIRSR038994-1"/>
    </source>
</evidence>
<evidence type="ECO:0000256" key="5">
    <source>
        <dbReference type="PIRNR" id="PIRNR038994"/>
    </source>
</evidence>
<reference evidence="10" key="2">
    <citation type="journal article" date="2021" name="PeerJ">
        <title>Extensive microbial diversity within the chicken gut microbiome revealed by metagenomics and culture.</title>
        <authorList>
            <person name="Gilroy R."/>
            <person name="Ravi A."/>
            <person name="Getino M."/>
            <person name="Pursley I."/>
            <person name="Horton D.L."/>
            <person name="Alikhan N.F."/>
            <person name="Baker D."/>
            <person name="Gharbi K."/>
            <person name="Hall N."/>
            <person name="Watson M."/>
            <person name="Adriaenssens E.M."/>
            <person name="Foster-Nyarko E."/>
            <person name="Jarju S."/>
            <person name="Secka A."/>
            <person name="Antonio M."/>
            <person name="Oren A."/>
            <person name="Chaudhuri R.R."/>
            <person name="La Ragione R."/>
            <person name="Hildebrand F."/>
            <person name="Pallen M.J."/>
        </authorList>
    </citation>
    <scope>NUCLEOTIDE SEQUENCE</scope>
    <source>
        <strain evidence="10">F6-4510</strain>
    </source>
</reference>
<evidence type="ECO:0000256" key="4">
    <source>
        <dbReference type="ARBA" id="ARBA00023277"/>
    </source>
</evidence>
<dbReference type="InterPro" id="IPR006680">
    <property type="entry name" value="Amidohydro-rel"/>
</dbReference>
<keyword evidence="3 5" id="KW-0378">Hydrolase</keyword>
<dbReference type="Pfam" id="PF01979">
    <property type="entry name" value="Amidohydro_1"/>
    <property type="match status" value="1"/>
</dbReference>
<evidence type="ECO:0000313" key="10">
    <source>
        <dbReference type="EMBL" id="MBO8435112.1"/>
    </source>
</evidence>
<dbReference type="PIRSF" id="PIRSF038994">
    <property type="entry name" value="NagA"/>
    <property type="match status" value="1"/>
</dbReference>
<dbReference type="EC" id="3.5.1.25" evidence="10"/>
<feature type="active site" description="Proton donor/acceptor" evidence="6">
    <location>
        <position position="265"/>
    </location>
</feature>
<feature type="binding site" evidence="7">
    <location>
        <position position="218"/>
    </location>
    <ligand>
        <name>substrate</name>
    </ligand>
</feature>
<feature type="binding site" evidence="7">
    <location>
        <position position="242"/>
    </location>
    <ligand>
        <name>substrate</name>
    </ligand>
</feature>
<feature type="binding site" evidence="7">
    <location>
        <begin position="210"/>
        <end position="211"/>
    </location>
    <ligand>
        <name>substrate</name>
    </ligand>
</feature>
<dbReference type="InterPro" id="IPR011059">
    <property type="entry name" value="Metal-dep_hydrolase_composite"/>
</dbReference>
<dbReference type="Gene3D" id="3.20.20.140">
    <property type="entry name" value="Metal-dependent hydrolases"/>
    <property type="match status" value="1"/>
</dbReference>
<dbReference type="SUPFAM" id="SSF51556">
    <property type="entry name" value="Metallo-dependent hydrolases"/>
    <property type="match status" value="1"/>
</dbReference>
<comment type="cofactor">
    <cofactor evidence="8">
        <name>a divalent metal cation</name>
        <dbReference type="ChEBI" id="CHEBI:60240"/>
    </cofactor>
    <text evidence="8">Binds 1 divalent metal cation per subunit.</text>
</comment>
<evidence type="ECO:0000256" key="2">
    <source>
        <dbReference type="ARBA" id="ARBA00022723"/>
    </source>
</evidence>
<evidence type="ECO:0000256" key="8">
    <source>
        <dbReference type="PIRSR" id="PIRSR038994-3"/>
    </source>
</evidence>
<sequence length="374" mass="40776">MIIKNVNIYTEDKKFKKGEIFIENGKFSSTSSNCDEVIDGEDCYAIPGLIDIHFHGCMGYDFCDGTEKAIEEIAKYQASIGVTSICPATMTIETEKLKNIMSIVGRYKSNLGSKLVGINMEGPFINSEKKGAQNSKYIRNCSIEMYREMQNLSNNLIKLVDLAPEMEGAFEFIEKLKDEVSISIAHTCADYETASLAFEKGANHVTHIYNAMPPYSHREPSVIGASFDNKNVYIELICDGVHIHPSVVRGAFAMFSDDRIVLISDSMRATGLSDGDYSLGGQAVTVKGNLANLTGSNVIAGSVTNLMDCLRTAVTKMNIPLESAIACATINPAKSIGVYDKCGSITASKDGDLVLLNKDLSIKAVYIKGKKFNI</sequence>
<organism evidence="10 11">
    <name type="scientific">Candidatus Fimicola merdigallinarum</name>
    <dbReference type="NCBI Taxonomy" id="2840819"/>
    <lineage>
        <taxon>Bacteria</taxon>
        <taxon>Bacillati</taxon>
        <taxon>Bacillota</taxon>
        <taxon>Clostridia</taxon>
        <taxon>Lachnospirales</taxon>
        <taxon>Lachnospiraceae</taxon>
        <taxon>Lachnospiraceae incertae sedis</taxon>
        <taxon>Candidatus Fimicola</taxon>
    </lineage>
</organism>
<protein>
    <submittedName>
        <fullName evidence="10">N-acetylglucosamine-6-phosphate deacetylase</fullName>
        <ecNumber evidence="10">3.5.1.25</ecNumber>
    </submittedName>
</protein>
<evidence type="ECO:0000256" key="1">
    <source>
        <dbReference type="ARBA" id="ARBA00010716"/>
    </source>
</evidence>
<reference evidence="10" key="1">
    <citation type="submission" date="2020-10" db="EMBL/GenBank/DDBJ databases">
        <authorList>
            <person name="Gilroy R."/>
        </authorList>
    </citation>
    <scope>NUCLEOTIDE SEQUENCE</scope>
    <source>
        <strain evidence="10">F6-4510</strain>
    </source>
</reference>
<name>A0A9D9H4Q5_9FIRM</name>
<dbReference type="InterPro" id="IPR032466">
    <property type="entry name" value="Metal_Hydrolase"/>
</dbReference>
<feature type="binding site" evidence="8">
    <location>
        <position position="207"/>
    </location>
    <ligand>
        <name>Zn(2+)</name>
        <dbReference type="ChEBI" id="CHEBI:29105"/>
    </ligand>
</feature>
<dbReference type="SUPFAM" id="SSF51338">
    <property type="entry name" value="Composite domain of metallo-dependent hydrolases"/>
    <property type="match status" value="1"/>
</dbReference>
<dbReference type="Proteomes" id="UP000823611">
    <property type="component" value="Unassembled WGS sequence"/>
</dbReference>
<dbReference type="PANTHER" id="PTHR11113">
    <property type="entry name" value="N-ACETYLGLUCOSAMINE-6-PHOSPHATE DEACETYLASE"/>
    <property type="match status" value="1"/>
</dbReference>
<gene>
    <name evidence="10" type="primary">nagA</name>
    <name evidence="10" type="ORF">IAC55_07325</name>
</gene>
<dbReference type="Gene3D" id="2.30.40.10">
    <property type="entry name" value="Urease, subunit C, domain 1"/>
    <property type="match status" value="1"/>
</dbReference>
<keyword evidence="2 8" id="KW-0479">Metal-binding</keyword>
<keyword evidence="4 5" id="KW-0119">Carbohydrate metabolism</keyword>
<dbReference type="GO" id="GO:0008448">
    <property type="term" value="F:N-acetylglucosamine-6-phosphate deacetylase activity"/>
    <property type="evidence" value="ECO:0007669"/>
    <property type="project" value="UniProtKB-EC"/>
</dbReference>
<evidence type="ECO:0000256" key="7">
    <source>
        <dbReference type="PIRSR" id="PIRSR038994-2"/>
    </source>
</evidence>
<evidence type="ECO:0000256" key="3">
    <source>
        <dbReference type="ARBA" id="ARBA00022801"/>
    </source>
</evidence>
<feature type="binding site" evidence="7">
    <location>
        <begin position="299"/>
        <end position="301"/>
    </location>
    <ligand>
        <name>substrate</name>
    </ligand>
</feature>
<feature type="binding site" evidence="7">
    <location>
        <position position="132"/>
    </location>
    <ligand>
        <name>substrate</name>
    </ligand>
</feature>
<accession>A0A9D9H4Q5</accession>
<dbReference type="GO" id="GO:0046872">
    <property type="term" value="F:metal ion binding"/>
    <property type="evidence" value="ECO:0007669"/>
    <property type="project" value="UniProtKB-KW"/>
</dbReference>
<evidence type="ECO:0000259" key="9">
    <source>
        <dbReference type="Pfam" id="PF01979"/>
    </source>
</evidence>
<feature type="domain" description="Amidohydrolase-related" evidence="9">
    <location>
        <begin position="45"/>
        <end position="370"/>
    </location>
</feature>
<dbReference type="PANTHER" id="PTHR11113:SF14">
    <property type="entry name" value="N-ACETYLGLUCOSAMINE-6-PHOSPHATE DEACETYLASE"/>
    <property type="match status" value="1"/>
</dbReference>
<evidence type="ECO:0000313" key="11">
    <source>
        <dbReference type="Proteomes" id="UP000823611"/>
    </source>
</evidence>